<dbReference type="AlphaFoldDB" id="A0A915EAE4"/>
<proteinExistence type="predicted"/>
<evidence type="ECO:0000256" key="2">
    <source>
        <dbReference type="ARBA" id="ARBA00022679"/>
    </source>
</evidence>
<dbReference type="WBParaSite" id="jg4054.2">
    <property type="protein sequence ID" value="jg4054.2"/>
    <property type="gene ID" value="jg4054"/>
</dbReference>
<dbReference type="GO" id="GO:0016740">
    <property type="term" value="F:transferase activity"/>
    <property type="evidence" value="ECO:0007669"/>
    <property type="project" value="UniProtKB-KW"/>
</dbReference>
<dbReference type="Proteomes" id="UP000887574">
    <property type="component" value="Unplaced"/>
</dbReference>
<feature type="domain" description="RING-type" evidence="8">
    <location>
        <begin position="72"/>
        <end position="344"/>
    </location>
</feature>
<evidence type="ECO:0000256" key="1">
    <source>
        <dbReference type="ARBA" id="ARBA00004906"/>
    </source>
</evidence>
<accession>A0A915EAE4</accession>
<dbReference type="SUPFAM" id="SSF57850">
    <property type="entry name" value="RING/U-box"/>
    <property type="match status" value="2"/>
</dbReference>
<dbReference type="CDD" id="cd22584">
    <property type="entry name" value="Rcat_RBR_unk"/>
    <property type="match status" value="1"/>
</dbReference>
<keyword evidence="2" id="KW-0808">Transferase</keyword>
<keyword evidence="5" id="KW-0863">Zinc-finger</keyword>
<evidence type="ECO:0000256" key="6">
    <source>
        <dbReference type="ARBA" id="ARBA00022786"/>
    </source>
</evidence>
<dbReference type="GO" id="GO:0008270">
    <property type="term" value="F:zinc ion binding"/>
    <property type="evidence" value="ECO:0007669"/>
    <property type="project" value="UniProtKB-KW"/>
</dbReference>
<evidence type="ECO:0000256" key="7">
    <source>
        <dbReference type="ARBA" id="ARBA00022833"/>
    </source>
</evidence>
<evidence type="ECO:0000313" key="10">
    <source>
        <dbReference type="WBParaSite" id="jg4054.2"/>
    </source>
</evidence>
<evidence type="ECO:0000256" key="5">
    <source>
        <dbReference type="ARBA" id="ARBA00022771"/>
    </source>
</evidence>
<dbReference type="Gene3D" id="1.20.120.1750">
    <property type="match status" value="1"/>
</dbReference>
<evidence type="ECO:0000256" key="3">
    <source>
        <dbReference type="ARBA" id="ARBA00022723"/>
    </source>
</evidence>
<comment type="pathway">
    <text evidence="1">Protein modification; protein ubiquitination.</text>
</comment>
<evidence type="ECO:0000313" key="9">
    <source>
        <dbReference type="Proteomes" id="UP000887574"/>
    </source>
</evidence>
<dbReference type="PROSITE" id="PS51873">
    <property type="entry name" value="TRIAD"/>
    <property type="match status" value="1"/>
</dbReference>
<dbReference type="Pfam" id="PF22191">
    <property type="entry name" value="IBR_1"/>
    <property type="match status" value="1"/>
</dbReference>
<keyword evidence="4" id="KW-0677">Repeat</keyword>
<dbReference type="InterPro" id="IPR051628">
    <property type="entry name" value="LUBAC_E3_Ligases"/>
</dbReference>
<organism evidence="9 10">
    <name type="scientific">Ditylenchus dipsaci</name>
    <dbReference type="NCBI Taxonomy" id="166011"/>
    <lineage>
        <taxon>Eukaryota</taxon>
        <taxon>Metazoa</taxon>
        <taxon>Ecdysozoa</taxon>
        <taxon>Nematoda</taxon>
        <taxon>Chromadorea</taxon>
        <taxon>Rhabditida</taxon>
        <taxon>Tylenchina</taxon>
        <taxon>Tylenchomorpha</taxon>
        <taxon>Sphaerularioidea</taxon>
        <taxon>Anguinidae</taxon>
        <taxon>Anguininae</taxon>
        <taxon>Ditylenchus</taxon>
    </lineage>
</organism>
<dbReference type="PANTHER" id="PTHR22770">
    <property type="entry name" value="UBIQUITIN CONJUGATING ENZYME 7 INTERACTING PROTEIN-RELATED"/>
    <property type="match status" value="1"/>
</dbReference>
<evidence type="ECO:0000256" key="4">
    <source>
        <dbReference type="ARBA" id="ARBA00022737"/>
    </source>
</evidence>
<sequence length="344" mass="38635">MQSEKKNTAQPVQVQEYDNLARFPLAYNDKENVYVEVSGPDHKLRKTISEMFSLAMKTIKKSESPTPEPPSPTFECSICCDAFPLRKGVPCHSLEESDNDEETHSFCVGCVSQFAKSTLSNATGLAKGGIGLPCMQPKCKHALLMSEIRWYLDEATVSDLNARCMEKSIESANLHGLTRCAACDYVLISDVGDRFTCPLCHRIQCRFCPREYNNNSNHFAKTCEQLYLEEFEQERQEKARKTKEAHQATLRAEQAVLRAKATEQARFLAEAEKARRVEKNLADNRLSEKAIAKLRKCARCGTPVEKNGGCNHMTCKPPGGCGSEFCFACGAIWSYSHNCRSNWF</sequence>
<protein>
    <submittedName>
        <fullName evidence="10">RING-type domain-containing protein</fullName>
    </submittedName>
</protein>
<dbReference type="PANTHER" id="PTHR22770:SF47">
    <property type="entry name" value="E3 UBIQUITIN-PROTEIN LIGASE RNF216"/>
    <property type="match status" value="1"/>
</dbReference>
<dbReference type="Gene3D" id="3.30.40.10">
    <property type="entry name" value="Zinc/RING finger domain, C3HC4 (zinc finger)"/>
    <property type="match status" value="1"/>
</dbReference>
<keyword evidence="9" id="KW-1185">Reference proteome</keyword>
<reference evidence="10" key="1">
    <citation type="submission" date="2022-11" db="UniProtKB">
        <authorList>
            <consortium name="WormBaseParasite"/>
        </authorList>
    </citation>
    <scope>IDENTIFICATION</scope>
</reference>
<dbReference type="InterPro" id="IPR013083">
    <property type="entry name" value="Znf_RING/FYVE/PHD"/>
</dbReference>
<evidence type="ECO:0000259" key="8">
    <source>
        <dbReference type="PROSITE" id="PS51873"/>
    </source>
</evidence>
<keyword evidence="7" id="KW-0862">Zinc</keyword>
<name>A0A915EAE4_9BILA</name>
<dbReference type="InterPro" id="IPR002867">
    <property type="entry name" value="IBR_dom"/>
</dbReference>
<keyword evidence="3" id="KW-0479">Metal-binding</keyword>
<dbReference type="InterPro" id="IPR044066">
    <property type="entry name" value="TRIAD_supradom"/>
</dbReference>
<keyword evidence="6" id="KW-0833">Ubl conjugation pathway</keyword>
<dbReference type="SMART" id="SM00647">
    <property type="entry name" value="IBR"/>
    <property type="match status" value="2"/>
</dbReference>